<sequence>MEDIITKTRIGRTWTRVPMESNMVSKPSREDERPERPVFKCHKCGSTSHLANTCTKKAKINEVQVVEEVQYTEEKEEFDLDYAVSEDTPVEEYPFEKNTTFFEVTEVHTHFPQYSEDCHTLINIQDYRMCKTKPG</sequence>
<gene>
    <name evidence="1" type="ORF">O181_106493</name>
</gene>
<evidence type="ECO:0000313" key="1">
    <source>
        <dbReference type="EMBL" id="MBW0566778.1"/>
    </source>
</evidence>
<accession>A0A9Q3PM10</accession>
<keyword evidence="2" id="KW-1185">Reference proteome</keyword>
<organism evidence="1 2">
    <name type="scientific">Austropuccinia psidii MF-1</name>
    <dbReference type="NCBI Taxonomy" id="1389203"/>
    <lineage>
        <taxon>Eukaryota</taxon>
        <taxon>Fungi</taxon>
        <taxon>Dikarya</taxon>
        <taxon>Basidiomycota</taxon>
        <taxon>Pucciniomycotina</taxon>
        <taxon>Pucciniomycetes</taxon>
        <taxon>Pucciniales</taxon>
        <taxon>Sphaerophragmiaceae</taxon>
        <taxon>Austropuccinia</taxon>
    </lineage>
</organism>
<dbReference type="EMBL" id="AVOT02079688">
    <property type="protein sequence ID" value="MBW0566778.1"/>
    <property type="molecule type" value="Genomic_DNA"/>
</dbReference>
<comment type="caution">
    <text evidence="1">The sequence shown here is derived from an EMBL/GenBank/DDBJ whole genome shotgun (WGS) entry which is preliminary data.</text>
</comment>
<proteinExistence type="predicted"/>
<evidence type="ECO:0008006" key="3">
    <source>
        <dbReference type="Google" id="ProtNLM"/>
    </source>
</evidence>
<name>A0A9Q3PM10_9BASI</name>
<evidence type="ECO:0000313" key="2">
    <source>
        <dbReference type="Proteomes" id="UP000765509"/>
    </source>
</evidence>
<reference evidence="1" key="1">
    <citation type="submission" date="2021-03" db="EMBL/GenBank/DDBJ databases">
        <title>Draft genome sequence of rust myrtle Austropuccinia psidii MF-1, a brazilian biotype.</title>
        <authorList>
            <person name="Quecine M.C."/>
            <person name="Pachon D.M.R."/>
            <person name="Bonatelli M.L."/>
            <person name="Correr F.H."/>
            <person name="Franceschini L.M."/>
            <person name="Leite T.F."/>
            <person name="Margarido G.R.A."/>
            <person name="Almeida C.A."/>
            <person name="Ferrarezi J.A."/>
            <person name="Labate C.A."/>
        </authorList>
    </citation>
    <scope>NUCLEOTIDE SEQUENCE</scope>
    <source>
        <strain evidence="1">MF-1</strain>
    </source>
</reference>
<dbReference type="Proteomes" id="UP000765509">
    <property type="component" value="Unassembled WGS sequence"/>
</dbReference>
<dbReference type="AlphaFoldDB" id="A0A9Q3PM10"/>
<dbReference type="OrthoDB" id="2507294at2759"/>
<protein>
    <recommendedName>
        <fullName evidence="3">CCHC-type domain-containing protein</fullName>
    </recommendedName>
</protein>